<keyword evidence="3" id="KW-0496">Mitochondrion</keyword>
<evidence type="ECO:0000256" key="4">
    <source>
        <dbReference type="ARBA" id="ARBA00049984"/>
    </source>
</evidence>
<evidence type="ECO:0000256" key="1">
    <source>
        <dbReference type="ARBA" id="ARBA00004173"/>
    </source>
</evidence>
<dbReference type="GeneID" id="81394887"/>
<dbReference type="OrthoDB" id="20681at2759"/>
<feature type="compositionally biased region" description="Basic and acidic residues" evidence="5">
    <location>
        <begin position="79"/>
        <end position="91"/>
    </location>
</feature>
<dbReference type="AlphaFoldDB" id="A0A9W9F8X4"/>
<sequence length="253" mass="27378">MHSPSPQLLRALRTSLSSTPNTSHLRITSRIPHPSPSLRTPAPACPPSRLGTELPSTRRYNSSPSIRPTRMIPRAHSHKPADHDRGPESKEDTLTDFAALNVLGNIPAPTTAIDACLDSGFHLNNGVKVTGGDALLLVGGEAFSWRPWKAVEGAVDDRAAKAAMLNSKGQFELDERVWGLLDVVWPRPDLLILGMGSSMFPLSPETKRQINSLGIRVDILDTRNAAAQFNLLATERGVTEIAAALIPIGWKGR</sequence>
<dbReference type="Gene3D" id="3.40.1230.10">
    <property type="entry name" value="MTH938-like"/>
    <property type="match status" value="1"/>
</dbReference>
<reference evidence="6" key="2">
    <citation type="journal article" date="2023" name="IMA Fungus">
        <title>Comparative genomic study of the Penicillium genus elucidates a diverse pangenome and 15 lateral gene transfer events.</title>
        <authorList>
            <person name="Petersen C."/>
            <person name="Sorensen T."/>
            <person name="Nielsen M.R."/>
            <person name="Sondergaard T.E."/>
            <person name="Sorensen J.L."/>
            <person name="Fitzpatrick D.A."/>
            <person name="Frisvad J.C."/>
            <person name="Nielsen K.L."/>
        </authorList>
    </citation>
    <scope>NUCLEOTIDE SEQUENCE</scope>
    <source>
        <strain evidence="6">IBT 34128</strain>
    </source>
</reference>
<dbReference type="CDD" id="cd05125">
    <property type="entry name" value="Mth938_2P1-like"/>
    <property type="match status" value="1"/>
</dbReference>
<evidence type="ECO:0000256" key="2">
    <source>
        <dbReference type="ARBA" id="ARBA00021776"/>
    </source>
</evidence>
<dbReference type="FunFam" id="3.40.1230.10:FF:000005">
    <property type="entry name" value="NADH dehydrogenase [ubiquinone]alpha subcomplex assembly factor"/>
    <property type="match status" value="1"/>
</dbReference>
<dbReference type="GO" id="GO:0005743">
    <property type="term" value="C:mitochondrial inner membrane"/>
    <property type="evidence" value="ECO:0007669"/>
    <property type="project" value="TreeGrafter"/>
</dbReference>
<dbReference type="InterPro" id="IPR007523">
    <property type="entry name" value="NDUFAF3/AAMDC"/>
</dbReference>
<dbReference type="SUPFAM" id="SSF64076">
    <property type="entry name" value="MTH938-like"/>
    <property type="match status" value="1"/>
</dbReference>
<evidence type="ECO:0000313" key="7">
    <source>
        <dbReference type="Proteomes" id="UP001141434"/>
    </source>
</evidence>
<keyword evidence="7" id="KW-1185">Reference proteome</keyword>
<evidence type="ECO:0000256" key="3">
    <source>
        <dbReference type="ARBA" id="ARBA00023128"/>
    </source>
</evidence>
<organism evidence="6 7">
    <name type="scientific">Penicillium alfredii</name>
    <dbReference type="NCBI Taxonomy" id="1506179"/>
    <lineage>
        <taxon>Eukaryota</taxon>
        <taxon>Fungi</taxon>
        <taxon>Dikarya</taxon>
        <taxon>Ascomycota</taxon>
        <taxon>Pezizomycotina</taxon>
        <taxon>Eurotiomycetes</taxon>
        <taxon>Eurotiomycetidae</taxon>
        <taxon>Eurotiales</taxon>
        <taxon>Aspergillaceae</taxon>
        <taxon>Penicillium</taxon>
    </lineage>
</organism>
<accession>A0A9W9F8X4</accession>
<dbReference type="PANTHER" id="PTHR21192:SF2">
    <property type="entry name" value="NADH DEHYDROGENASE [UBIQUINONE] 1 ALPHA SUBCOMPLEX ASSEMBLY FACTOR 3"/>
    <property type="match status" value="1"/>
</dbReference>
<gene>
    <name evidence="6" type="ORF">NUU61_005137</name>
</gene>
<dbReference type="Proteomes" id="UP001141434">
    <property type="component" value="Unassembled WGS sequence"/>
</dbReference>
<dbReference type="GO" id="GO:0032981">
    <property type="term" value="P:mitochondrial respiratory chain complex I assembly"/>
    <property type="evidence" value="ECO:0007669"/>
    <property type="project" value="InterPro"/>
</dbReference>
<dbReference type="EMBL" id="JAPMSZ010000007">
    <property type="protein sequence ID" value="KAJ5095781.1"/>
    <property type="molecule type" value="Genomic_DNA"/>
</dbReference>
<feature type="compositionally biased region" description="Polar residues" evidence="5">
    <location>
        <begin position="54"/>
        <end position="66"/>
    </location>
</feature>
<comment type="caution">
    <text evidence="6">The sequence shown here is derived from an EMBL/GenBank/DDBJ whole genome shotgun (WGS) entry which is preliminary data.</text>
</comment>
<proteinExistence type="inferred from homology"/>
<dbReference type="Pfam" id="PF04430">
    <property type="entry name" value="DUF498"/>
    <property type="match status" value="1"/>
</dbReference>
<evidence type="ECO:0000313" key="6">
    <source>
        <dbReference type="EMBL" id="KAJ5095781.1"/>
    </source>
</evidence>
<dbReference type="PANTHER" id="PTHR21192">
    <property type="entry name" value="NUCLEAR PROTEIN E3-3"/>
    <property type="match status" value="1"/>
</dbReference>
<protein>
    <recommendedName>
        <fullName evidence="2">NADH dehydrogenase [ubiquinone] 1 alpha subcomplex assembly factor 3</fullName>
    </recommendedName>
</protein>
<evidence type="ECO:0000256" key="5">
    <source>
        <dbReference type="SAM" id="MobiDB-lite"/>
    </source>
</evidence>
<comment type="similarity">
    <text evidence="4">Belongs to the NDUFAF3 family.</text>
</comment>
<dbReference type="RefSeq" id="XP_056511332.1">
    <property type="nucleotide sequence ID" value="XM_056655719.1"/>
</dbReference>
<dbReference type="InterPro" id="IPR034095">
    <property type="entry name" value="NDUF3"/>
</dbReference>
<dbReference type="InterPro" id="IPR036748">
    <property type="entry name" value="MTH938-like_sf"/>
</dbReference>
<reference evidence="6" key="1">
    <citation type="submission" date="2022-11" db="EMBL/GenBank/DDBJ databases">
        <authorList>
            <person name="Petersen C."/>
        </authorList>
    </citation>
    <scope>NUCLEOTIDE SEQUENCE</scope>
    <source>
        <strain evidence="6">IBT 34128</strain>
    </source>
</reference>
<feature type="region of interest" description="Disordered" evidence="5">
    <location>
        <begin position="16"/>
        <end position="91"/>
    </location>
</feature>
<name>A0A9W9F8X4_9EURO</name>
<comment type="subcellular location">
    <subcellularLocation>
        <location evidence="1">Mitochondrion</location>
    </subcellularLocation>
</comment>